<dbReference type="Proteomes" id="UP000183788">
    <property type="component" value="Unassembled WGS sequence"/>
</dbReference>
<dbReference type="PANTHER" id="PTHR30417">
    <property type="entry name" value="N-ACETYLMURAMOYL-L-ALANINE AMIDASE AMID"/>
    <property type="match status" value="1"/>
</dbReference>
<dbReference type="Gene3D" id="3.40.80.10">
    <property type="entry name" value="Peptidoglycan recognition protein-like"/>
    <property type="match status" value="1"/>
</dbReference>
<dbReference type="Proteomes" id="UP001326715">
    <property type="component" value="Chromosome"/>
</dbReference>
<dbReference type="CDD" id="cd06583">
    <property type="entry name" value="PGRP"/>
    <property type="match status" value="1"/>
</dbReference>
<keyword evidence="3" id="KW-0378">Hydrolase</keyword>
<dbReference type="EC" id="3.5.1.28" evidence="2"/>
<dbReference type="PANTHER" id="PTHR30417:SF1">
    <property type="entry name" value="N-ACETYLMURAMOYL-L-ALANINE AMIDASE AMID"/>
    <property type="match status" value="1"/>
</dbReference>
<accession>A0A1K1PT58</accession>
<dbReference type="Pfam" id="PF01510">
    <property type="entry name" value="Amidase_2"/>
    <property type="match status" value="1"/>
</dbReference>
<evidence type="ECO:0000313" key="9">
    <source>
        <dbReference type="Proteomes" id="UP001326715"/>
    </source>
</evidence>
<comment type="catalytic activity">
    <reaction evidence="1">
        <text>Hydrolyzes the link between N-acetylmuramoyl residues and L-amino acid residues in certain cell-wall glycopeptides.</text>
        <dbReference type="EC" id="3.5.1.28"/>
    </reaction>
</comment>
<keyword evidence="9" id="KW-1185">Reference proteome</keyword>
<gene>
    <name evidence="6" type="ORF">SAMN05661012_02192</name>
    <name evidence="7" type="ORF">SR876_14705</name>
</gene>
<dbReference type="GO" id="GO:0009253">
    <property type="term" value="P:peptidoglycan catabolic process"/>
    <property type="evidence" value="ECO:0007669"/>
    <property type="project" value="InterPro"/>
</dbReference>
<dbReference type="EMBL" id="FPIZ01000006">
    <property type="protein sequence ID" value="SFW50737.1"/>
    <property type="molecule type" value="Genomic_DNA"/>
</dbReference>
<organism evidence="6 8">
    <name type="scientific">Chitinophaga sancti</name>
    <dbReference type="NCBI Taxonomy" id="1004"/>
    <lineage>
        <taxon>Bacteria</taxon>
        <taxon>Pseudomonadati</taxon>
        <taxon>Bacteroidota</taxon>
        <taxon>Chitinophagia</taxon>
        <taxon>Chitinophagales</taxon>
        <taxon>Chitinophagaceae</taxon>
        <taxon>Chitinophaga</taxon>
    </lineage>
</organism>
<dbReference type="OrthoDB" id="9794294at2"/>
<evidence type="ECO:0000313" key="7">
    <source>
        <dbReference type="EMBL" id="WQG92766.1"/>
    </source>
</evidence>
<evidence type="ECO:0000313" key="6">
    <source>
        <dbReference type="EMBL" id="SFW50737.1"/>
    </source>
</evidence>
<dbReference type="AlphaFoldDB" id="A0A1K1PT58"/>
<evidence type="ECO:0000256" key="3">
    <source>
        <dbReference type="ARBA" id="ARBA00022801"/>
    </source>
</evidence>
<evidence type="ECO:0000256" key="1">
    <source>
        <dbReference type="ARBA" id="ARBA00001561"/>
    </source>
</evidence>
<dbReference type="InterPro" id="IPR051206">
    <property type="entry name" value="NAMLAA_amidase_2"/>
</dbReference>
<evidence type="ECO:0000256" key="2">
    <source>
        <dbReference type="ARBA" id="ARBA00011901"/>
    </source>
</evidence>
<dbReference type="RefSeq" id="WP_072359832.1">
    <property type="nucleotide sequence ID" value="NZ_CP139972.1"/>
</dbReference>
<feature type="domain" description="N-acetylmuramoyl-L-alanine amidase" evidence="5">
    <location>
        <begin position="8"/>
        <end position="151"/>
    </location>
</feature>
<keyword evidence="4" id="KW-0961">Cell wall biogenesis/degradation</keyword>
<dbReference type="InterPro" id="IPR002502">
    <property type="entry name" value="Amidase_domain"/>
</dbReference>
<sequence length="250" mass="27656">MSIVTKLSPNFTAGRKNYTPFAIVIHIMDGTLAGTDSWFSNPASKVSAHYGVGQQGEVHQYVKETDSAWHAGRVYTPSWTLIKTSNGQYINPNYYTIGIEHEGKGDTPWTDAMYAASAALVHDIADRWHIPLDRQHVIGHHEIYGAKTCPGTKVDLNKLIALASGHDTGPQQDDDDDDIPQKVKTAGKVTSRSRLNIRSAPDTHKAPVNIVEPGIQLAYDGYVNNGEKINDNSKWYYTDEGSWFWSGGVR</sequence>
<protein>
    <recommendedName>
        <fullName evidence="2">N-acetylmuramoyl-L-alanine amidase</fullName>
        <ecNumber evidence="2">3.5.1.28</ecNumber>
    </recommendedName>
</protein>
<reference evidence="6 8" key="1">
    <citation type="submission" date="2016-11" db="EMBL/GenBank/DDBJ databases">
        <authorList>
            <person name="Jaros S."/>
            <person name="Januszkiewicz K."/>
            <person name="Wedrychowicz H."/>
        </authorList>
    </citation>
    <scope>NUCLEOTIDE SEQUENCE [LARGE SCALE GENOMIC DNA]</scope>
    <source>
        <strain evidence="6 8">DSM 784</strain>
    </source>
</reference>
<proteinExistence type="predicted"/>
<dbReference type="EMBL" id="CP140154">
    <property type="protein sequence ID" value="WQG92766.1"/>
    <property type="molecule type" value="Genomic_DNA"/>
</dbReference>
<reference evidence="7 9" key="2">
    <citation type="submission" date="2023-11" db="EMBL/GenBank/DDBJ databases">
        <title>MicrobeMod: A computational toolkit for identifying prokaryotic methylation and restriction-modification with nanopore sequencing.</title>
        <authorList>
            <person name="Crits-Christoph A."/>
            <person name="Kang S.C."/>
            <person name="Lee H."/>
            <person name="Ostrov N."/>
        </authorList>
    </citation>
    <scope>NUCLEOTIDE SEQUENCE [LARGE SCALE GENOMIC DNA]</scope>
    <source>
        <strain evidence="7 9">ATCC 23090</strain>
    </source>
</reference>
<dbReference type="GO" id="GO:0071555">
    <property type="term" value="P:cell wall organization"/>
    <property type="evidence" value="ECO:0007669"/>
    <property type="project" value="UniProtKB-KW"/>
</dbReference>
<name>A0A1K1PT58_9BACT</name>
<dbReference type="SMART" id="SM00644">
    <property type="entry name" value="Ami_2"/>
    <property type="match status" value="1"/>
</dbReference>
<dbReference type="SUPFAM" id="SSF55846">
    <property type="entry name" value="N-acetylmuramoyl-L-alanine amidase-like"/>
    <property type="match status" value="1"/>
</dbReference>
<evidence type="ECO:0000259" key="5">
    <source>
        <dbReference type="SMART" id="SM00644"/>
    </source>
</evidence>
<dbReference type="GO" id="GO:0008745">
    <property type="term" value="F:N-acetylmuramoyl-L-alanine amidase activity"/>
    <property type="evidence" value="ECO:0007669"/>
    <property type="project" value="UniProtKB-EC"/>
</dbReference>
<dbReference type="STRING" id="1004.SAMN05661012_02192"/>
<dbReference type="GO" id="GO:0009254">
    <property type="term" value="P:peptidoglycan turnover"/>
    <property type="evidence" value="ECO:0007669"/>
    <property type="project" value="TreeGrafter"/>
</dbReference>
<dbReference type="InterPro" id="IPR036505">
    <property type="entry name" value="Amidase/PGRP_sf"/>
</dbReference>
<evidence type="ECO:0000313" key="8">
    <source>
        <dbReference type="Proteomes" id="UP000183788"/>
    </source>
</evidence>
<evidence type="ECO:0000256" key="4">
    <source>
        <dbReference type="ARBA" id="ARBA00023316"/>
    </source>
</evidence>